<dbReference type="AlphaFoldDB" id="E6Q8Z5"/>
<proteinExistence type="predicted"/>
<reference evidence="1" key="1">
    <citation type="submission" date="2009-10" db="EMBL/GenBank/DDBJ databases">
        <title>Diversity of trophic interactions inside an arsenic-rich microbial ecosystem.</title>
        <authorList>
            <person name="Bertin P.N."/>
            <person name="Heinrich-Salmeron A."/>
            <person name="Pelletier E."/>
            <person name="Goulhen-Chollet F."/>
            <person name="Arsene-Ploetze F."/>
            <person name="Gallien S."/>
            <person name="Calteau A."/>
            <person name="Vallenet D."/>
            <person name="Casiot C."/>
            <person name="Chane-Woon-Ming B."/>
            <person name="Giloteaux L."/>
            <person name="Barakat M."/>
            <person name="Bonnefoy V."/>
            <person name="Bruneel O."/>
            <person name="Chandler M."/>
            <person name="Cleiss J."/>
            <person name="Duran R."/>
            <person name="Elbaz-Poulichet F."/>
            <person name="Fonknechten N."/>
            <person name="Lauga B."/>
            <person name="Mornico D."/>
            <person name="Ortet P."/>
            <person name="Schaeffer C."/>
            <person name="Siguier P."/>
            <person name="Alexander Thil Smith A."/>
            <person name="Van Dorsselaer A."/>
            <person name="Weissenbach J."/>
            <person name="Medigue C."/>
            <person name="Le Paslier D."/>
        </authorList>
    </citation>
    <scope>NUCLEOTIDE SEQUENCE</scope>
</reference>
<name>E6Q8Z5_9ZZZZ</name>
<evidence type="ECO:0000313" key="1">
    <source>
        <dbReference type="EMBL" id="CBI03671.1"/>
    </source>
</evidence>
<dbReference type="EMBL" id="CABP01000021">
    <property type="protein sequence ID" value="CBI03671.1"/>
    <property type="molecule type" value="Genomic_DNA"/>
</dbReference>
<sequence length="106" mass="12549">MYERFFVLLESRFPLWGEFWQNRGDKHGWHKKSATMEGFEESACQSALRLTNGESLNYPRPNLGWQYNICKLSNFARLVKPFFSRAQRPDSLAQFWHTQAVPRGYS</sequence>
<comment type="caution">
    <text evidence="1">The sequence shown here is derived from an EMBL/GenBank/DDBJ whole genome shotgun (WGS) entry which is preliminary data.</text>
</comment>
<protein>
    <submittedName>
        <fullName evidence="1">Uncharacterized protein</fullName>
    </submittedName>
</protein>
<organism evidence="1">
    <name type="scientific">mine drainage metagenome</name>
    <dbReference type="NCBI Taxonomy" id="410659"/>
    <lineage>
        <taxon>unclassified sequences</taxon>
        <taxon>metagenomes</taxon>
        <taxon>ecological metagenomes</taxon>
    </lineage>
</organism>
<gene>
    <name evidence="1" type="ORF">CARN5_2927</name>
</gene>
<accession>E6Q8Z5</accession>